<protein>
    <submittedName>
        <fullName evidence="2">Uncharacterized protein</fullName>
    </submittedName>
</protein>
<dbReference type="KEGG" id="pact:CA264_19855"/>
<feature type="region of interest" description="Disordered" evidence="1">
    <location>
        <begin position="29"/>
        <end position="61"/>
    </location>
</feature>
<organism evidence="2 3">
    <name type="scientific">Pontibacter actiniarum</name>
    <dbReference type="NCBI Taxonomy" id="323450"/>
    <lineage>
        <taxon>Bacteria</taxon>
        <taxon>Pseudomonadati</taxon>
        <taxon>Bacteroidota</taxon>
        <taxon>Cytophagia</taxon>
        <taxon>Cytophagales</taxon>
        <taxon>Hymenobacteraceae</taxon>
        <taxon>Pontibacter</taxon>
    </lineage>
</organism>
<dbReference type="EMBL" id="CP021235">
    <property type="protein sequence ID" value="ARS37497.1"/>
    <property type="molecule type" value="Genomic_DNA"/>
</dbReference>
<evidence type="ECO:0000256" key="1">
    <source>
        <dbReference type="SAM" id="MobiDB-lite"/>
    </source>
</evidence>
<reference evidence="3" key="1">
    <citation type="submission" date="2017-05" db="EMBL/GenBank/DDBJ databases">
        <authorList>
            <person name="Ray J."/>
            <person name="Price M."/>
            <person name="Deutschbauer A."/>
        </authorList>
    </citation>
    <scope>NUCLEOTIDE SEQUENCE [LARGE SCALE GENOMIC DNA]</scope>
    <source>
        <strain evidence="3">DSM 19842</strain>
    </source>
</reference>
<dbReference type="Proteomes" id="UP000266292">
    <property type="component" value="Chromosome"/>
</dbReference>
<sequence>MKEEEKEAIRKEILRVQGKLDSLVAQLEDGAEKASEDDEDVVRNEDIPTVYIDTTPGQEEE</sequence>
<evidence type="ECO:0000313" key="2">
    <source>
        <dbReference type="EMBL" id="ARS37497.1"/>
    </source>
</evidence>
<proteinExistence type="predicted"/>
<name>A0A1X9YX42_9BACT</name>
<dbReference type="STRING" id="709015.GCA_000472485_04008"/>
<accession>A0A1X9YX42</accession>
<gene>
    <name evidence="2" type="ORF">CA264_19855</name>
</gene>
<evidence type="ECO:0000313" key="3">
    <source>
        <dbReference type="Proteomes" id="UP000266292"/>
    </source>
</evidence>
<keyword evidence="3" id="KW-1185">Reference proteome</keyword>
<dbReference type="RefSeq" id="WP_025609158.1">
    <property type="nucleotide sequence ID" value="NZ_CP021235.1"/>
</dbReference>
<dbReference type="AlphaFoldDB" id="A0A1X9YX42"/>